<reference evidence="2 3" key="1">
    <citation type="submission" date="2018-09" db="EMBL/GenBank/DDBJ databases">
        <authorList>
            <person name="Wang Z."/>
        </authorList>
    </citation>
    <scope>NUCLEOTIDE SEQUENCE [LARGE SCALE GENOMIC DNA]</scope>
    <source>
        <strain evidence="2 3">ALS 81</strain>
    </source>
</reference>
<dbReference type="PANTHER" id="PTHR30501:SF2">
    <property type="entry name" value="UPF0597 PROTEIN YHAM"/>
    <property type="match status" value="1"/>
</dbReference>
<dbReference type="EMBL" id="RAQO01000008">
    <property type="protein sequence ID" value="RKF15944.1"/>
    <property type="molecule type" value="Genomic_DNA"/>
</dbReference>
<proteinExistence type="predicted"/>
<dbReference type="Proteomes" id="UP000286482">
    <property type="component" value="Unassembled WGS sequence"/>
</dbReference>
<evidence type="ECO:0000313" key="2">
    <source>
        <dbReference type="EMBL" id="RKF15944.1"/>
    </source>
</evidence>
<sequence length="422" mass="44351">MRPALGCTEPVTVALASAKCQQLLGELPSKIEVQVTPNLYKNAMGVMVPGTGDKGLVVACLAGLIAGDADAGLEVLKNFGTEHQEQLSVLRETIEIEIKLQEHTDVLFTQVRAYTDSQQACVVIERSHSNIVFAQVCQINQLIPGYVSSTVVLDAHHLQQQPMSVASIVDFALRVPLPSIAFIAQSEQLNLALASEGMKHEYGLGLGRQLQNQTEQGLLSDDLLNRAMRLSAAASDARMGGAPLAAMSNSGSGNQGIASSLPVVAALQILQADTPEQLRALCMSQLMAIYIKQQQPALSALCAANTAAIGSGAAITWLLGGDLSKIETCIQLMVADATGVFCDGANAGCALKVSTGAANAIKTALLAMSPGLDPQADMGISLSNADASIAQLGQFAHQAMQETDRQIIKLIRDCEYQGQKSS</sequence>
<feature type="domain" description="Serine dehydratase-like alpha subunit" evidence="1">
    <location>
        <begin position="174"/>
        <end position="408"/>
    </location>
</feature>
<name>A0A420E9F4_9ALTE</name>
<dbReference type="OrthoDB" id="41906at2"/>
<accession>A0A420E9F4</accession>
<dbReference type="Pfam" id="PF03313">
    <property type="entry name" value="SDH_alpha"/>
    <property type="match status" value="1"/>
</dbReference>
<keyword evidence="3" id="KW-1185">Reference proteome</keyword>
<dbReference type="PIRSF" id="PIRSF006054">
    <property type="entry name" value="UCP006054"/>
    <property type="match status" value="1"/>
</dbReference>
<evidence type="ECO:0000259" key="1">
    <source>
        <dbReference type="Pfam" id="PF03313"/>
    </source>
</evidence>
<dbReference type="InterPro" id="IPR021144">
    <property type="entry name" value="UPF0597"/>
</dbReference>
<evidence type="ECO:0000313" key="3">
    <source>
        <dbReference type="Proteomes" id="UP000286482"/>
    </source>
</evidence>
<protein>
    <submittedName>
        <fullName evidence="2">Serine dehydratase subunit alpha family protein</fullName>
    </submittedName>
</protein>
<organism evidence="2 3">
    <name type="scientific">Alginatibacterium sediminis</name>
    <dbReference type="NCBI Taxonomy" id="2164068"/>
    <lineage>
        <taxon>Bacteria</taxon>
        <taxon>Pseudomonadati</taxon>
        <taxon>Pseudomonadota</taxon>
        <taxon>Gammaproteobacteria</taxon>
        <taxon>Alteromonadales</taxon>
        <taxon>Alteromonadaceae</taxon>
        <taxon>Alginatibacterium</taxon>
    </lineage>
</organism>
<dbReference type="AlphaFoldDB" id="A0A420E9F4"/>
<gene>
    <name evidence="2" type="ORF">DBZ36_14920</name>
</gene>
<dbReference type="InterPro" id="IPR005130">
    <property type="entry name" value="Ser_deHydtase-like_asu"/>
</dbReference>
<comment type="caution">
    <text evidence="2">The sequence shown here is derived from an EMBL/GenBank/DDBJ whole genome shotgun (WGS) entry which is preliminary data.</text>
</comment>
<dbReference type="GO" id="GO:0080146">
    <property type="term" value="F:L-cysteine desulfhydrase activity"/>
    <property type="evidence" value="ECO:0007669"/>
    <property type="project" value="TreeGrafter"/>
</dbReference>
<dbReference type="GO" id="GO:0019450">
    <property type="term" value="P:L-cysteine catabolic process to pyruvate"/>
    <property type="evidence" value="ECO:0007669"/>
    <property type="project" value="TreeGrafter"/>
</dbReference>
<dbReference type="PANTHER" id="PTHR30501">
    <property type="entry name" value="UPF0597 PROTEIN YHAM"/>
    <property type="match status" value="1"/>
</dbReference>